<dbReference type="CDD" id="cd08025">
    <property type="entry name" value="RNR_PFL_like_DUF711"/>
    <property type="match status" value="1"/>
</dbReference>
<proteinExistence type="predicted"/>
<dbReference type="NCBIfam" id="NF003700">
    <property type="entry name" value="PRK05313.1"/>
    <property type="match status" value="1"/>
</dbReference>
<comment type="caution">
    <text evidence="1">The sequence shown here is derived from an EMBL/GenBank/DDBJ whole genome shotgun (WGS) entry which is preliminary data.</text>
</comment>
<accession>A0A3R9QRV0</accession>
<protein>
    <submittedName>
        <fullName evidence="1">PFL family protein</fullName>
    </submittedName>
</protein>
<dbReference type="Gene3D" id="3.20.70.20">
    <property type="match status" value="1"/>
</dbReference>
<dbReference type="PANTHER" id="PTHR37560:SF1">
    <property type="entry name" value="UPF0210 PROTEIN MJ1665"/>
    <property type="match status" value="1"/>
</dbReference>
<evidence type="ECO:0000313" key="1">
    <source>
        <dbReference type="EMBL" id="RSN70534.1"/>
    </source>
</evidence>
<organism evidence="1 2">
    <name type="scientific">Candidatus Korarchaeum cryptofilum</name>
    <dbReference type="NCBI Taxonomy" id="498846"/>
    <lineage>
        <taxon>Archaea</taxon>
        <taxon>Thermoproteota</taxon>
        <taxon>Candidatus Korarchaeia</taxon>
        <taxon>Candidatus Korarchaeales</taxon>
        <taxon>Candidatus Korarchaeaceae</taxon>
        <taxon>Candidatus Korarchaeum</taxon>
    </lineage>
</organism>
<reference evidence="1 2" key="1">
    <citation type="submission" date="2018-10" db="EMBL/GenBank/DDBJ databases">
        <title>Co-occurring genomic capacity for anaerobic methane metabolism and dissimilatory sulfite reduction discovered in the Korarchaeota.</title>
        <authorList>
            <person name="Mckay L.J."/>
            <person name="Dlakic M."/>
            <person name="Fields M.W."/>
            <person name="Delmont T.O."/>
            <person name="Eren A.M."/>
            <person name="Jay Z.J."/>
            <person name="Klingelsmith K.B."/>
            <person name="Rusch D.B."/>
            <person name="Inskeep W.P."/>
        </authorList>
    </citation>
    <scope>NUCLEOTIDE SEQUENCE [LARGE SCALE GENOMIC DNA]</scope>
    <source>
        <strain evidence="1 2">WS</strain>
    </source>
</reference>
<dbReference type="RefSeq" id="WP_125740446.1">
    <property type="nucleotide sequence ID" value="NZ_RCOR01000006.1"/>
</dbReference>
<dbReference type="SUPFAM" id="SSF51998">
    <property type="entry name" value="PFL-like glycyl radical enzymes"/>
    <property type="match status" value="1"/>
</dbReference>
<dbReference type="AlphaFoldDB" id="A0A3R9QRV0"/>
<dbReference type="Pfam" id="PF05167">
    <property type="entry name" value="DUF711"/>
    <property type="match status" value="1"/>
</dbReference>
<sequence>MPRYEVNEISEILEMLSFQNLDIRAVTLGVDILPSLRYDDVKEGIISVIEEKASGFREAVDTVARRLGVKIVTKRLAVTPTCYLVDSLASDKDEAREVAVEIGLSLEEASEELKLDYVGGHAAFVDSGFSIGDYGVIYSIPEVLSSSERLSSLVNAASTAHGINIEAVSIMGVIIKELAELDYRGCTRLGVFANAIGGTPFIPGAYHDGRENDPVINIAISGPGVVESVVKLLEGKDLRTIHDAIKRVAFKITRLGELVGREVAEVMGAKFGSVDLSLAPTPAIGDSVAGILRAMGVEEVGAPGSLLALAVLTDAVKKGGAMATSSVGGLSGAFIPVSEDSGMAEAVRRGALNLQALLSMTAVCSTGIDMVPIPGDVEADKISAIIGDVMALAVTLDKVLGVRLIPVPGAKEGDEVDFGGILGSSPVLGVPRFDSKVLLARGGIVPLSGIAFTTRSISDKSCYPH</sequence>
<dbReference type="PANTHER" id="PTHR37560">
    <property type="entry name" value="UPF0210 PROTEIN SPR0218"/>
    <property type="match status" value="1"/>
</dbReference>
<dbReference type="InterPro" id="IPR007841">
    <property type="entry name" value="UPF0210"/>
</dbReference>
<dbReference type="EMBL" id="RCOR01000006">
    <property type="protein sequence ID" value="RSN70534.1"/>
    <property type="molecule type" value="Genomic_DNA"/>
</dbReference>
<dbReference type="Proteomes" id="UP000278149">
    <property type="component" value="Unassembled WGS sequence"/>
</dbReference>
<evidence type="ECO:0000313" key="2">
    <source>
        <dbReference type="Proteomes" id="UP000278149"/>
    </source>
</evidence>
<name>A0A3R9QRV0_9CREN</name>
<gene>
    <name evidence="1" type="ORF">D9Q81_00565</name>
</gene>